<evidence type="ECO:0000259" key="2">
    <source>
        <dbReference type="Pfam" id="PF10469"/>
    </source>
</evidence>
<dbReference type="GO" id="GO:0006307">
    <property type="term" value="P:DNA alkylation repair"/>
    <property type="evidence" value="ECO:0007669"/>
    <property type="project" value="InterPro"/>
</dbReference>
<protein>
    <recommendedName>
        <fullName evidence="2">A-kinase anchor protein 7-like phosphoesterase domain-containing protein</fullName>
    </recommendedName>
</protein>
<dbReference type="AlphaFoldDB" id="A0A7J6HUH6"/>
<evidence type="ECO:0000313" key="3">
    <source>
        <dbReference type="EMBL" id="KAF4398030.1"/>
    </source>
</evidence>
<dbReference type="Proteomes" id="UP000583929">
    <property type="component" value="Unassembled WGS sequence"/>
</dbReference>
<evidence type="ECO:0000256" key="1">
    <source>
        <dbReference type="SAM" id="MobiDB-lite"/>
    </source>
</evidence>
<feature type="compositionally biased region" description="Basic and acidic residues" evidence="1">
    <location>
        <begin position="14"/>
        <end position="31"/>
    </location>
</feature>
<proteinExistence type="predicted"/>
<dbReference type="EMBL" id="JAATIQ010000029">
    <property type="protein sequence ID" value="KAF4398030.1"/>
    <property type="molecule type" value="Genomic_DNA"/>
</dbReference>
<dbReference type="InterPro" id="IPR009210">
    <property type="entry name" value="ASCC1"/>
</dbReference>
<accession>A0A7J6HUH6</accession>
<gene>
    <name evidence="3" type="ORF">G4B88_019751</name>
</gene>
<name>A0A7J6HUH6_CANSA</name>
<dbReference type="Gene3D" id="3.90.1140.10">
    <property type="entry name" value="Cyclic phosphodiesterase"/>
    <property type="match status" value="1"/>
</dbReference>
<keyword evidence="4" id="KW-1185">Reference proteome</keyword>
<organism evidence="3 4">
    <name type="scientific">Cannabis sativa</name>
    <name type="common">Hemp</name>
    <name type="synonym">Marijuana</name>
    <dbReference type="NCBI Taxonomy" id="3483"/>
    <lineage>
        <taxon>Eukaryota</taxon>
        <taxon>Viridiplantae</taxon>
        <taxon>Streptophyta</taxon>
        <taxon>Embryophyta</taxon>
        <taxon>Tracheophyta</taxon>
        <taxon>Spermatophyta</taxon>
        <taxon>Magnoliopsida</taxon>
        <taxon>eudicotyledons</taxon>
        <taxon>Gunneridae</taxon>
        <taxon>Pentapetalae</taxon>
        <taxon>rosids</taxon>
        <taxon>fabids</taxon>
        <taxon>Rosales</taxon>
        <taxon>Cannabaceae</taxon>
        <taxon>Cannabis</taxon>
    </lineage>
</organism>
<dbReference type="GO" id="GO:0005634">
    <property type="term" value="C:nucleus"/>
    <property type="evidence" value="ECO:0007669"/>
    <property type="project" value="TreeGrafter"/>
</dbReference>
<dbReference type="PANTHER" id="PTHR13360">
    <property type="entry name" value="ACTIVATING SIGNAL COINTEGRATOR 1 COMPLEX SUBUNIT 1"/>
    <property type="match status" value="1"/>
</dbReference>
<feature type="region of interest" description="Disordered" evidence="1">
    <location>
        <begin position="1"/>
        <end position="72"/>
    </location>
</feature>
<evidence type="ECO:0000313" key="4">
    <source>
        <dbReference type="Proteomes" id="UP000583929"/>
    </source>
</evidence>
<dbReference type="PANTHER" id="PTHR13360:SF1">
    <property type="entry name" value="ACTIVATING SIGNAL COINTEGRATOR 1 COMPLEX SUBUNIT 1"/>
    <property type="match status" value="1"/>
</dbReference>
<dbReference type="GO" id="GO:0006355">
    <property type="term" value="P:regulation of DNA-templated transcription"/>
    <property type="evidence" value="ECO:0007669"/>
    <property type="project" value="TreeGrafter"/>
</dbReference>
<sequence>MLKRPGTMCSRRRFGTEQEMHDRSAVSDGVKRVKGPIQADGDESAKRDGAAVAKMSSSGEPSSSVGAIRSPNPKKKDFTHFISLPLGIHHPEFVNKLNKFRKSILEWKNLTGMRIDPSLFTKPRSLHFTVLMLELSNDDDVAKAEKVLQDVSSKLMETLKNRPVSIRLRGLKCMGDTPLNRARVVYAPPVVDSGSEERLLSACHVIIDAFAEAGLVDKDAKDRLNLKLHVTLMNTTFRRWENPDYFDAQSIFEQFGSEEWGEYAIREAHLSQKGRFEDGYFYCCASVPFPKTCK</sequence>
<dbReference type="InterPro" id="IPR019510">
    <property type="entry name" value="AKAP7-like_phosphoesterase"/>
</dbReference>
<comment type="caution">
    <text evidence="3">The sequence shown here is derived from an EMBL/GenBank/DDBJ whole genome shotgun (WGS) entry which is preliminary data.</text>
</comment>
<dbReference type="Pfam" id="PF10469">
    <property type="entry name" value="AKAP7_NLS"/>
    <property type="match status" value="1"/>
</dbReference>
<reference evidence="3 4" key="1">
    <citation type="journal article" date="2020" name="bioRxiv">
        <title>Sequence and annotation of 42 cannabis genomes reveals extensive copy number variation in cannabinoid synthesis and pathogen resistance genes.</title>
        <authorList>
            <person name="Mckernan K.J."/>
            <person name="Helbert Y."/>
            <person name="Kane L.T."/>
            <person name="Ebling H."/>
            <person name="Zhang L."/>
            <person name="Liu B."/>
            <person name="Eaton Z."/>
            <person name="Mclaughlin S."/>
            <person name="Kingan S."/>
            <person name="Baybayan P."/>
            <person name="Concepcion G."/>
            <person name="Jordan M."/>
            <person name="Riva A."/>
            <person name="Barbazuk W."/>
            <person name="Harkins T."/>
        </authorList>
    </citation>
    <scope>NUCLEOTIDE SEQUENCE [LARGE SCALE GENOMIC DNA]</scope>
    <source>
        <strain evidence="4">cv. Jamaican Lion 4</strain>
        <tissue evidence="3">Leaf</tissue>
    </source>
</reference>
<feature type="domain" description="A-kinase anchor protein 7-like phosphoesterase" evidence="2">
    <location>
        <begin position="78"/>
        <end position="289"/>
    </location>
</feature>